<gene>
    <name evidence="2" type="ORF">LPB137_03235</name>
</gene>
<dbReference type="InterPro" id="IPR023614">
    <property type="entry name" value="Porin_dom_sf"/>
</dbReference>
<accession>A0A1P8KK42</accession>
<dbReference type="RefSeq" id="WP_076084326.1">
    <property type="nucleotide sequence ID" value="NZ_CP019070.1"/>
</dbReference>
<dbReference type="KEGG" id="alp:LPB137_03235"/>
<proteinExistence type="predicted"/>
<dbReference type="OrthoDB" id="5317598at2"/>
<feature type="chain" id="PRO_5012704236" description="Porin domain-containing protein" evidence="1">
    <location>
        <begin position="22"/>
        <end position="362"/>
    </location>
</feature>
<dbReference type="NCBIfam" id="NF033922">
    <property type="entry name" value="opr_porin_1"/>
    <property type="match status" value="1"/>
</dbReference>
<dbReference type="Pfam" id="PF02521">
    <property type="entry name" value="HP_OMP_2"/>
    <property type="match status" value="1"/>
</dbReference>
<evidence type="ECO:0000256" key="1">
    <source>
        <dbReference type="SAM" id="SignalP"/>
    </source>
</evidence>
<sequence length="362" mass="37874">MNKKISLVTCGLLLSTSMAFGADSIDEAFKTGSVSGDITLYGSTADNKDGNPDSDFAAATTGLAYETASFKGLKAKAGFRAGHVFGNSAPLGAKAVMTEANVSYATDAFSLTVGRQAIDLEWLGDYNEAVVAGITAIPNTSIVVGYVNQQAVADEDEIEEFAEVTEDGVYVVDVKYTGLKNVELNPYFYSAPDAVNFYGLKASFSTDMFGLVAQYAASDVDTVYGTANSISDGSIGHVEASTSIAGISAALGYIKTDKTGGTGGIDSYGDNISPFDKGENTYSADAKTVYGSLGYSIAGVDLGLLYGETDYAVNGEEKELNLMSSYNITDSLGLSLLYVKYDEEASPGNDSDYATATLAYSF</sequence>
<dbReference type="Proteomes" id="UP000186074">
    <property type="component" value="Chromosome"/>
</dbReference>
<evidence type="ECO:0000313" key="3">
    <source>
        <dbReference type="Proteomes" id="UP000186074"/>
    </source>
</evidence>
<name>A0A1P8KK42_9BACT</name>
<keyword evidence="1" id="KW-0732">Signal</keyword>
<reference evidence="2 3" key="1">
    <citation type="submission" date="2017-01" db="EMBL/GenBank/DDBJ databases">
        <title>Genome sequencing of Arcobacter sp. LPB0137.</title>
        <authorList>
            <person name="Lee G.-W."/>
            <person name="Yi H."/>
        </authorList>
    </citation>
    <scope>NUCLEOTIDE SEQUENCE [LARGE SCALE GENOMIC DNA]</scope>
    <source>
        <strain evidence="2 3">LPB0137</strain>
    </source>
</reference>
<dbReference type="SUPFAM" id="SSF56935">
    <property type="entry name" value="Porins"/>
    <property type="match status" value="1"/>
</dbReference>
<feature type="signal peptide" evidence="1">
    <location>
        <begin position="1"/>
        <end position="21"/>
    </location>
</feature>
<keyword evidence="3" id="KW-1185">Reference proteome</keyword>
<organism evidence="2 3">
    <name type="scientific">Poseidonibacter parvus</name>
    <dbReference type="NCBI Taxonomy" id="1850254"/>
    <lineage>
        <taxon>Bacteria</taxon>
        <taxon>Pseudomonadati</taxon>
        <taxon>Campylobacterota</taxon>
        <taxon>Epsilonproteobacteria</taxon>
        <taxon>Campylobacterales</taxon>
        <taxon>Arcobacteraceae</taxon>
        <taxon>Poseidonibacter</taxon>
    </lineage>
</organism>
<evidence type="ECO:0008006" key="4">
    <source>
        <dbReference type="Google" id="ProtNLM"/>
    </source>
</evidence>
<dbReference type="AlphaFoldDB" id="A0A1P8KK42"/>
<protein>
    <recommendedName>
        <fullName evidence="4">Porin domain-containing protein</fullName>
    </recommendedName>
</protein>
<dbReference type="Gene3D" id="2.40.160.10">
    <property type="entry name" value="Porin"/>
    <property type="match status" value="1"/>
</dbReference>
<evidence type="ECO:0000313" key="2">
    <source>
        <dbReference type="EMBL" id="APW64928.1"/>
    </source>
</evidence>
<dbReference type="EMBL" id="CP019070">
    <property type="protein sequence ID" value="APW64928.1"/>
    <property type="molecule type" value="Genomic_DNA"/>
</dbReference>
<dbReference type="NCBIfam" id="NF033923">
    <property type="entry name" value="opr_proin_2"/>
    <property type="match status" value="1"/>
</dbReference>
<dbReference type="InterPro" id="IPR003678">
    <property type="entry name" value="Put_OMP"/>
</dbReference>